<dbReference type="InterPro" id="IPR000551">
    <property type="entry name" value="MerR-type_HTH_dom"/>
</dbReference>
<dbReference type="PANTHER" id="PTHR30204">
    <property type="entry name" value="REDOX-CYCLING DRUG-SENSING TRANSCRIPTIONAL ACTIVATOR SOXR"/>
    <property type="match status" value="1"/>
</dbReference>
<dbReference type="Gene3D" id="1.10.1660.10">
    <property type="match status" value="1"/>
</dbReference>
<evidence type="ECO:0000259" key="2">
    <source>
        <dbReference type="PROSITE" id="PS50937"/>
    </source>
</evidence>
<dbReference type="PRINTS" id="PR00040">
    <property type="entry name" value="HTHMERR"/>
</dbReference>
<accession>A0ABP9R883</accession>
<evidence type="ECO:0000313" key="4">
    <source>
        <dbReference type="Proteomes" id="UP001500074"/>
    </source>
</evidence>
<name>A0ABP9R883_9GAMM</name>
<dbReference type="SMART" id="SM00422">
    <property type="entry name" value="HTH_MERR"/>
    <property type="match status" value="1"/>
</dbReference>
<dbReference type="EMBL" id="BAABKI010000011">
    <property type="protein sequence ID" value="GAA5172611.1"/>
    <property type="molecule type" value="Genomic_DNA"/>
</dbReference>
<reference evidence="4" key="1">
    <citation type="journal article" date="2019" name="Int. J. Syst. Evol. Microbiol.">
        <title>The Global Catalogue of Microorganisms (GCM) 10K type strain sequencing project: providing services to taxonomists for standard genome sequencing and annotation.</title>
        <authorList>
            <consortium name="The Broad Institute Genomics Platform"/>
            <consortium name="The Broad Institute Genome Sequencing Center for Infectious Disease"/>
            <person name="Wu L."/>
            <person name="Ma J."/>
        </authorList>
    </citation>
    <scope>NUCLEOTIDE SEQUENCE [LARGE SCALE GENOMIC DNA]</scope>
    <source>
        <strain evidence="4">JCM 18472</strain>
    </source>
</reference>
<dbReference type="SUPFAM" id="SSF46955">
    <property type="entry name" value="Putative DNA-binding domain"/>
    <property type="match status" value="1"/>
</dbReference>
<dbReference type="Proteomes" id="UP001500074">
    <property type="component" value="Unassembled WGS sequence"/>
</dbReference>
<comment type="caution">
    <text evidence="3">The sequence shown here is derived from an EMBL/GenBank/DDBJ whole genome shotgun (WGS) entry which is preliminary data.</text>
</comment>
<proteinExistence type="predicted"/>
<feature type="domain" description="HTH merR-type" evidence="2">
    <location>
        <begin position="3"/>
        <end position="72"/>
    </location>
</feature>
<dbReference type="RefSeq" id="WP_051907485.1">
    <property type="nucleotide sequence ID" value="NZ_BAABKI010000011.1"/>
</dbReference>
<dbReference type="PROSITE" id="PS50937">
    <property type="entry name" value="HTH_MERR_2"/>
    <property type="match status" value="1"/>
</dbReference>
<sequence length="149" mass="16971">MKTYSIGQLAERCGIATQAIRYYEQERLMPNPQRTESNYRRYPEAHVARLRFILQAKQWGFTLDEIRELLILQDANGDRAQAKRIAEEKLVKVREQLKHLSKIESVLSKTLSECSGEGPMQKGCPIIEAVVKNDVAAPRIACKPSMLKA</sequence>
<organism evidence="3 4">
    <name type="scientific">Modicisalibacter zincidurans</name>
    <dbReference type="NCBI Taxonomy" id="1178777"/>
    <lineage>
        <taxon>Bacteria</taxon>
        <taxon>Pseudomonadati</taxon>
        <taxon>Pseudomonadota</taxon>
        <taxon>Gammaproteobacteria</taxon>
        <taxon>Oceanospirillales</taxon>
        <taxon>Halomonadaceae</taxon>
        <taxon>Modicisalibacter</taxon>
    </lineage>
</organism>
<dbReference type="PANTHER" id="PTHR30204:SF92">
    <property type="entry name" value="HTH-TYPE TRANSCRIPTIONAL REGULATOR ZNTR"/>
    <property type="match status" value="1"/>
</dbReference>
<gene>
    <name evidence="3" type="ORF">GCM10023342_09480</name>
</gene>
<keyword evidence="1" id="KW-0238">DNA-binding</keyword>
<evidence type="ECO:0000313" key="3">
    <source>
        <dbReference type="EMBL" id="GAA5172611.1"/>
    </source>
</evidence>
<dbReference type="CDD" id="cd04770">
    <property type="entry name" value="HTH_HMRTR"/>
    <property type="match status" value="1"/>
</dbReference>
<dbReference type="Pfam" id="PF13411">
    <property type="entry name" value="MerR_1"/>
    <property type="match status" value="1"/>
</dbReference>
<dbReference type="InterPro" id="IPR047057">
    <property type="entry name" value="MerR_fam"/>
</dbReference>
<dbReference type="InterPro" id="IPR009061">
    <property type="entry name" value="DNA-bd_dom_put_sf"/>
</dbReference>
<keyword evidence="4" id="KW-1185">Reference proteome</keyword>
<evidence type="ECO:0000256" key="1">
    <source>
        <dbReference type="ARBA" id="ARBA00023125"/>
    </source>
</evidence>
<protein>
    <submittedName>
        <fullName evidence="3">Helix-turn-helix domain-containing protein</fullName>
    </submittedName>
</protein>